<evidence type="ECO:0000313" key="1">
    <source>
        <dbReference type="EMBL" id="MBK3517293.1"/>
    </source>
</evidence>
<gene>
    <name evidence="1" type="ORF">JIV24_08075</name>
</gene>
<dbReference type="Proteomes" id="UP000605676">
    <property type="component" value="Unassembled WGS sequence"/>
</dbReference>
<name>A0ABS1HI05_9BACT</name>
<proteinExistence type="predicted"/>
<keyword evidence="2" id="KW-1185">Reference proteome</keyword>
<evidence type="ECO:0000313" key="2">
    <source>
        <dbReference type="Proteomes" id="UP000605676"/>
    </source>
</evidence>
<reference evidence="1 2" key="1">
    <citation type="submission" date="2021-01" db="EMBL/GenBank/DDBJ databases">
        <title>Carboxyliciviraga sp.nov., isolated from coastal sediments.</title>
        <authorList>
            <person name="Lu D."/>
            <person name="Zhang T."/>
        </authorList>
    </citation>
    <scope>NUCLEOTIDE SEQUENCE [LARGE SCALE GENOMIC DNA]</scope>
    <source>
        <strain evidence="1 2">N1Y132</strain>
    </source>
</reference>
<organism evidence="1 2">
    <name type="scientific">Carboxylicivirga marina</name>
    <dbReference type="NCBI Taxonomy" id="2800988"/>
    <lineage>
        <taxon>Bacteria</taxon>
        <taxon>Pseudomonadati</taxon>
        <taxon>Bacteroidota</taxon>
        <taxon>Bacteroidia</taxon>
        <taxon>Marinilabiliales</taxon>
        <taxon>Marinilabiliaceae</taxon>
        <taxon>Carboxylicivirga</taxon>
    </lineage>
</organism>
<dbReference type="RefSeq" id="WP_200464520.1">
    <property type="nucleotide sequence ID" value="NZ_JAENRR010000014.1"/>
</dbReference>
<sequence>MSKNQMFIASRNVTTANNQMIFASCNLEMGNRQIIMAHCNDETCQNTLLLLKSVFVTEKYFAFGLCA</sequence>
<dbReference type="EMBL" id="JAENRR010000014">
    <property type="protein sequence ID" value="MBK3517293.1"/>
    <property type="molecule type" value="Genomic_DNA"/>
</dbReference>
<comment type="caution">
    <text evidence="1">The sequence shown here is derived from an EMBL/GenBank/DDBJ whole genome shotgun (WGS) entry which is preliminary data.</text>
</comment>
<dbReference type="PROSITE" id="PS51257">
    <property type="entry name" value="PROKAR_LIPOPROTEIN"/>
    <property type="match status" value="1"/>
</dbReference>
<protein>
    <submittedName>
        <fullName evidence="1">Uncharacterized protein</fullName>
    </submittedName>
</protein>
<accession>A0ABS1HI05</accession>